<dbReference type="EMBL" id="JABSTR010000005">
    <property type="protein sequence ID" value="KAH9371068.1"/>
    <property type="molecule type" value="Genomic_DNA"/>
</dbReference>
<gene>
    <name evidence="2" type="ORF">HPB48_013167</name>
</gene>
<dbReference type="SUPFAM" id="SSF51206">
    <property type="entry name" value="cAMP-binding domain-like"/>
    <property type="match status" value="1"/>
</dbReference>
<dbReference type="Pfam" id="PF00027">
    <property type="entry name" value="cNMP_binding"/>
    <property type="match status" value="1"/>
</dbReference>
<dbReference type="Gene3D" id="2.60.120.10">
    <property type="entry name" value="Jelly Rolls"/>
    <property type="match status" value="1"/>
</dbReference>
<evidence type="ECO:0000313" key="3">
    <source>
        <dbReference type="Proteomes" id="UP000821853"/>
    </source>
</evidence>
<dbReference type="Proteomes" id="UP000821853">
    <property type="component" value="Chromosome 3"/>
</dbReference>
<dbReference type="InterPro" id="IPR018490">
    <property type="entry name" value="cNMP-bd_dom_sf"/>
</dbReference>
<dbReference type="VEuPathDB" id="VectorBase:HLOH_063272"/>
<dbReference type="AlphaFoldDB" id="A0A9J6G9N2"/>
<reference evidence="2 3" key="1">
    <citation type="journal article" date="2020" name="Cell">
        <title>Large-Scale Comparative Analyses of Tick Genomes Elucidate Their Genetic Diversity and Vector Capacities.</title>
        <authorList>
            <consortium name="Tick Genome and Microbiome Consortium (TIGMIC)"/>
            <person name="Jia N."/>
            <person name="Wang J."/>
            <person name="Shi W."/>
            <person name="Du L."/>
            <person name="Sun Y."/>
            <person name="Zhan W."/>
            <person name="Jiang J.F."/>
            <person name="Wang Q."/>
            <person name="Zhang B."/>
            <person name="Ji P."/>
            <person name="Bell-Sakyi L."/>
            <person name="Cui X.M."/>
            <person name="Yuan T.T."/>
            <person name="Jiang B.G."/>
            <person name="Yang W.F."/>
            <person name="Lam T.T."/>
            <person name="Chang Q.C."/>
            <person name="Ding S.J."/>
            <person name="Wang X.J."/>
            <person name="Zhu J.G."/>
            <person name="Ruan X.D."/>
            <person name="Zhao L."/>
            <person name="Wei J.T."/>
            <person name="Ye R.Z."/>
            <person name="Que T.C."/>
            <person name="Du C.H."/>
            <person name="Zhou Y.H."/>
            <person name="Cheng J.X."/>
            <person name="Dai P.F."/>
            <person name="Guo W.B."/>
            <person name="Han X.H."/>
            <person name="Huang E.J."/>
            <person name="Li L.F."/>
            <person name="Wei W."/>
            <person name="Gao Y.C."/>
            <person name="Liu J.Z."/>
            <person name="Shao H.Z."/>
            <person name="Wang X."/>
            <person name="Wang C.C."/>
            <person name="Yang T.C."/>
            <person name="Huo Q.B."/>
            <person name="Li W."/>
            <person name="Chen H.Y."/>
            <person name="Chen S.E."/>
            <person name="Zhou L.G."/>
            <person name="Ni X.B."/>
            <person name="Tian J.H."/>
            <person name="Sheng Y."/>
            <person name="Liu T."/>
            <person name="Pan Y.S."/>
            <person name="Xia L.Y."/>
            <person name="Li J."/>
            <person name="Zhao F."/>
            <person name="Cao W.C."/>
        </authorList>
    </citation>
    <scope>NUCLEOTIDE SEQUENCE [LARGE SCALE GENOMIC DNA]</scope>
    <source>
        <strain evidence="2">HaeL-2018</strain>
    </source>
</reference>
<evidence type="ECO:0000259" key="1">
    <source>
        <dbReference type="PROSITE" id="PS50042"/>
    </source>
</evidence>
<dbReference type="CDD" id="cd00038">
    <property type="entry name" value="CAP_ED"/>
    <property type="match status" value="1"/>
</dbReference>
<feature type="domain" description="Cyclic nucleotide-binding" evidence="1">
    <location>
        <begin position="1"/>
        <end position="48"/>
    </location>
</feature>
<dbReference type="PROSITE" id="PS50042">
    <property type="entry name" value="CNMP_BINDING_3"/>
    <property type="match status" value="1"/>
</dbReference>
<dbReference type="InterPro" id="IPR000595">
    <property type="entry name" value="cNMP-bd_dom"/>
</dbReference>
<keyword evidence="3" id="KW-1185">Reference proteome</keyword>
<protein>
    <recommendedName>
        <fullName evidence="1">Cyclic nucleotide-binding domain-containing protein</fullName>
    </recommendedName>
</protein>
<evidence type="ECO:0000313" key="2">
    <source>
        <dbReference type="EMBL" id="KAH9371068.1"/>
    </source>
</evidence>
<sequence length="173" mass="19198">MDSVTLCTLGIGTAFGESVLDNSPHSATVVTNEYCELLRIEQRDFRSIWERLIRSLPPLRLPGGARAGAEAPSSSIPRHTALLGQLVSVRNPADPRRPRARPWVGPESWHPSAPFLSSNSVRSIGSQPRESIPSYRYFPPSYPLYLPAPPRPRSHRPPPLLFAPFSRLRACIV</sequence>
<proteinExistence type="predicted"/>
<accession>A0A9J6G9N2</accession>
<dbReference type="InterPro" id="IPR014710">
    <property type="entry name" value="RmlC-like_jellyroll"/>
</dbReference>
<dbReference type="OrthoDB" id="21144at2759"/>
<name>A0A9J6G9N2_HAELO</name>
<comment type="caution">
    <text evidence="2">The sequence shown here is derived from an EMBL/GenBank/DDBJ whole genome shotgun (WGS) entry which is preliminary data.</text>
</comment>
<organism evidence="2 3">
    <name type="scientific">Haemaphysalis longicornis</name>
    <name type="common">Bush tick</name>
    <dbReference type="NCBI Taxonomy" id="44386"/>
    <lineage>
        <taxon>Eukaryota</taxon>
        <taxon>Metazoa</taxon>
        <taxon>Ecdysozoa</taxon>
        <taxon>Arthropoda</taxon>
        <taxon>Chelicerata</taxon>
        <taxon>Arachnida</taxon>
        <taxon>Acari</taxon>
        <taxon>Parasitiformes</taxon>
        <taxon>Ixodida</taxon>
        <taxon>Ixodoidea</taxon>
        <taxon>Ixodidae</taxon>
        <taxon>Haemaphysalinae</taxon>
        <taxon>Haemaphysalis</taxon>
    </lineage>
</organism>